<feature type="region of interest" description="Disordered" evidence="1">
    <location>
        <begin position="240"/>
        <end position="280"/>
    </location>
</feature>
<evidence type="ECO:0000313" key="3">
    <source>
        <dbReference type="EMBL" id="OQS01678.1"/>
    </source>
</evidence>
<name>A0A1V9ZUH1_ACHHY</name>
<protein>
    <recommendedName>
        <fullName evidence="5">Secreted protein</fullName>
    </recommendedName>
</protein>
<dbReference type="Proteomes" id="UP000243579">
    <property type="component" value="Unassembled WGS sequence"/>
</dbReference>
<feature type="compositionally biased region" description="Low complexity" evidence="1">
    <location>
        <begin position="256"/>
        <end position="280"/>
    </location>
</feature>
<sequence length="303" mass="31436">MRAIFAAVVASCALAAPADLGLGPPVLPSVLSTLLTAYKPLLANFTKAQLPASIGNCDAASPPLPCMDSGGNLYEDKSSDWYKVTARWISGINTMNLASLDMAYDATGALALTAVVTFDNLPLSLRVDGCLFNACTMVMDNTKYCCGSDKTVTLSVAAACAESYPFIRNATVTDAVVSPALNVQVKVAGQVVKLKDITPAVQNGIKTTAGTFFESKGMELLNKEIQSLFGDKVYCSQAAKDRDTPVPTTAPPPTTAPATTTPAPVQSQPTATTSAPSASVSSGTSSLYHTSLLWLAGLVVSLQ</sequence>
<dbReference type="EMBL" id="JNBR01000003">
    <property type="protein sequence ID" value="OQS01678.1"/>
    <property type="molecule type" value="Genomic_DNA"/>
</dbReference>
<evidence type="ECO:0008006" key="5">
    <source>
        <dbReference type="Google" id="ProtNLM"/>
    </source>
</evidence>
<accession>A0A1V9ZUH1</accession>
<reference evidence="3 4" key="1">
    <citation type="journal article" date="2014" name="Genome Biol. Evol.">
        <title>The secreted proteins of Achlya hypogyna and Thraustotheca clavata identify the ancestral oomycete secretome and reveal gene acquisitions by horizontal gene transfer.</title>
        <authorList>
            <person name="Misner I."/>
            <person name="Blouin N."/>
            <person name="Leonard G."/>
            <person name="Richards T.A."/>
            <person name="Lane C.E."/>
        </authorList>
    </citation>
    <scope>NUCLEOTIDE SEQUENCE [LARGE SCALE GENOMIC DNA]</scope>
    <source>
        <strain evidence="3 4">ATCC 48635</strain>
    </source>
</reference>
<dbReference type="OrthoDB" id="75832at2759"/>
<comment type="caution">
    <text evidence="3">The sequence shown here is derived from an EMBL/GenBank/DDBJ whole genome shotgun (WGS) entry which is preliminary data.</text>
</comment>
<evidence type="ECO:0000313" key="4">
    <source>
        <dbReference type="Proteomes" id="UP000243579"/>
    </source>
</evidence>
<gene>
    <name evidence="3" type="ORF">ACHHYP_00431</name>
</gene>
<evidence type="ECO:0000256" key="2">
    <source>
        <dbReference type="SAM" id="SignalP"/>
    </source>
</evidence>
<organism evidence="3 4">
    <name type="scientific">Achlya hypogyna</name>
    <name type="common">Oomycete</name>
    <name type="synonym">Protoachlya hypogyna</name>
    <dbReference type="NCBI Taxonomy" id="1202772"/>
    <lineage>
        <taxon>Eukaryota</taxon>
        <taxon>Sar</taxon>
        <taxon>Stramenopiles</taxon>
        <taxon>Oomycota</taxon>
        <taxon>Saprolegniomycetes</taxon>
        <taxon>Saprolegniales</taxon>
        <taxon>Achlyaceae</taxon>
        <taxon>Achlya</taxon>
    </lineage>
</organism>
<evidence type="ECO:0000256" key="1">
    <source>
        <dbReference type="SAM" id="MobiDB-lite"/>
    </source>
</evidence>
<keyword evidence="2" id="KW-0732">Signal</keyword>
<feature type="chain" id="PRO_5012393323" description="Secreted protein" evidence="2">
    <location>
        <begin position="16"/>
        <end position="303"/>
    </location>
</feature>
<dbReference type="AlphaFoldDB" id="A0A1V9ZUH1"/>
<feature type="signal peptide" evidence="2">
    <location>
        <begin position="1"/>
        <end position="15"/>
    </location>
</feature>
<keyword evidence="4" id="KW-1185">Reference proteome</keyword>
<proteinExistence type="predicted"/>